<dbReference type="AlphaFoldDB" id="A0A8H6H1V8"/>
<dbReference type="Proteomes" id="UP000593570">
    <property type="component" value="Unassembled WGS sequence"/>
</dbReference>
<comment type="subcellular location">
    <subcellularLocation>
        <location evidence="1">Mitochondrion</location>
    </subcellularLocation>
</comment>
<accession>A0A8H6H1V8</accession>
<evidence type="ECO:0000313" key="5">
    <source>
        <dbReference type="Proteomes" id="UP000593570"/>
    </source>
</evidence>
<sequence length="199" mass="22358">MADRISYAVEIFGLLLTNHFGGRKQRSAEQALLLLQEHFYKAWRNRKVLSLISFDAKGAYNGVFKDRLLQRMEARGIPKGLVKWIDAFCSNRSATIVVNGYTSERPDLPQAGLPQGSPLSPVLFLFFNADLVQRKIDTKGGSIAFIDDYSVWVTGTTAEANRVGIQAVIDRALQWERRSGATFEEDGHHTLHAPSRTHR</sequence>
<dbReference type="PROSITE" id="PS50878">
    <property type="entry name" value="RT_POL"/>
    <property type="match status" value="1"/>
</dbReference>
<dbReference type="PANTHER" id="PTHR33481">
    <property type="entry name" value="REVERSE TRANSCRIPTASE"/>
    <property type="match status" value="1"/>
</dbReference>
<evidence type="ECO:0000259" key="3">
    <source>
        <dbReference type="PROSITE" id="PS50878"/>
    </source>
</evidence>
<gene>
    <name evidence="4" type="ORF">HZS61_007882</name>
</gene>
<feature type="domain" description="Reverse transcriptase" evidence="3">
    <location>
        <begin position="1"/>
        <end position="199"/>
    </location>
</feature>
<dbReference type="PANTHER" id="PTHR33481:SF1">
    <property type="entry name" value="ENDONUCLEASE_EXONUCLEASE_PHOSPHATASE DOMAIN-CONTAINING PROTEIN-RELATED"/>
    <property type="match status" value="1"/>
</dbReference>
<name>A0A8H6H1V8_FUSOX</name>
<reference evidence="4 5" key="1">
    <citation type="journal article" date="2020" name="bioRxiv">
        <title>A chromosome-scale genome assembly for the Fusarium oxysporum strain Fo5176 to establish a model Arabidopsis-fungal pathosystem.</title>
        <authorList>
            <person name="Fokkens L."/>
            <person name="Guo L."/>
            <person name="Dora S."/>
            <person name="Wang B."/>
            <person name="Ye K."/>
            <person name="Sanchez-Rodriguez C."/>
            <person name="Croll D."/>
        </authorList>
    </citation>
    <scope>NUCLEOTIDE SEQUENCE [LARGE SCALE GENOMIC DNA]</scope>
    <source>
        <strain evidence="4 5">Fo5176</strain>
    </source>
</reference>
<comment type="caution">
    <text evidence="4">The sequence shown here is derived from an EMBL/GenBank/DDBJ whole genome shotgun (WGS) entry which is preliminary data.</text>
</comment>
<dbReference type="GO" id="GO:0005739">
    <property type="term" value="C:mitochondrion"/>
    <property type="evidence" value="ECO:0007669"/>
    <property type="project" value="UniProtKB-SubCell"/>
</dbReference>
<dbReference type="EMBL" id="JACDXP010000002">
    <property type="protein sequence ID" value="KAF6527580.1"/>
    <property type="molecule type" value="Genomic_DNA"/>
</dbReference>
<evidence type="ECO:0000256" key="1">
    <source>
        <dbReference type="ARBA" id="ARBA00004173"/>
    </source>
</evidence>
<protein>
    <recommendedName>
        <fullName evidence="3">Reverse transcriptase domain-containing protein</fullName>
    </recommendedName>
</protein>
<evidence type="ECO:0000256" key="2">
    <source>
        <dbReference type="ARBA" id="ARBA00023128"/>
    </source>
</evidence>
<dbReference type="InterPro" id="IPR043502">
    <property type="entry name" value="DNA/RNA_pol_sf"/>
</dbReference>
<dbReference type="Pfam" id="PF00078">
    <property type="entry name" value="RVT_1"/>
    <property type="match status" value="1"/>
</dbReference>
<dbReference type="InterPro" id="IPR000477">
    <property type="entry name" value="RT_dom"/>
</dbReference>
<dbReference type="SUPFAM" id="SSF56672">
    <property type="entry name" value="DNA/RNA polymerases"/>
    <property type="match status" value="1"/>
</dbReference>
<keyword evidence="2" id="KW-0496">Mitochondrion</keyword>
<organism evidence="4 5">
    <name type="scientific">Fusarium oxysporum f. sp. conglutinans</name>
    <dbReference type="NCBI Taxonomy" id="100902"/>
    <lineage>
        <taxon>Eukaryota</taxon>
        <taxon>Fungi</taxon>
        <taxon>Dikarya</taxon>
        <taxon>Ascomycota</taxon>
        <taxon>Pezizomycotina</taxon>
        <taxon>Sordariomycetes</taxon>
        <taxon>Hypocreomycetidae</taxon>
        <taxon>Hypocreales</taxon>
        <taxon>Nectriaceae</taxon>
        <taxon>Fusarium</taxon>
        <taxon>Fusarium oxysporum species complex</taxon>
    </lineage>
</organism>
<evidence type="ECO:0000313" key="4">
    <source>
        <dbReference type="EMBL" id="KAF6527580.1"/>
    </source>
</evidence>
<proteinExistence type="predicted"/>